<dbReference type="PROSITE" id="PS50186">
    <property type="entry name" value="DEP"/>
    <property type="match status" value="1"/>
</dbReference>
<evidence type="ECO:0000313" key="9">
    <source>
        <dbReference type="WBParaSite" id="Gr19_v10_g15836.t1"/>
    </source>
</evidence>
<dbReference type="PANTHER" id="PTHR13179:SF8">
    <property type="entry name" value="GATOR COMPLEX PROTEIN DEPDC5"/>
    <property type="match status" value="1"/>
</dbReference>
<organism evidence="8 9">
    <name type="scientific">Globodera rostochiensis</name>
    <name type="common">Golden nematode worm</name>
    <name type="synonym">Heterodera rostochiensis</name>
    <dbReference type="NCBI Taxonomy" id="31243"/>
    <lineage>
        <taxon>Eukaryota</taxon>
        <taxon>Metazoa</taxon>
        <taxon>Ecdysozoa</taxon>
        <taxon>Nematoda</taxon>
        <taxon>Chromadorea</taxon>
        <taxon>Rhabditida</taxon>
        <taxon>Tylenchina</taxon>
        <taxon>Tylenchomorpha</taxon>
        <taxon>Tylenchoidea</taxon>
        <taxon>Heteroderidae</taxon>
        <taxon>Heteroderinae</taxon>
        <taxon>Globodera</taxon>
    </lineage>
</organism>
<keyword evidence="5" id="KW-0143">Chaperone</keyword>
<comment type="similarity">
    <text evidence="2">Belongs to the ATP12 family.</text>
</comment>
<feature type="compositionally biased region" description="Polar residues" evidence="6">
    <location>
        <begin position="914"/>
        <end position="926"/>
    </location>
</feature>
<dbReference type="Pfam" id="PF12257">
    <property type="entry name" value="IML1"/>
    <property type="match status" value="1"/>
</dbReference>
<keyword evidence="8" id="KW-1185">Reference proteome</keyword>
<dbReference type="GO" id="GO:0005739">
    <property type="term" value="C:mitochondrion"/>
    <property type="evidence" value="ECO:0007669"/>
    <property type="project" value="UniProtKB-SubCell"/>
</dbReference>
<feature type="compositionally biased region" description="Polar residues" evidence="6">
    <location>
        <begin position="1694"/>
        <end position="1708"/>
    </location>
</feature>
<dbReference type="InterPro" id="IPR027244">
    <property type="entry name" value="IML1"/>
</dbReference>
<dbReference type="PANTHER" id="PTHR13179">
    <property type="entry name" value="DEP DOMAIN CONTAINING PROTEIN 5"/>
    <property type="match status" value="1"/>
</dbReference>
<dbReference type="GO" id="GO:0043461">
    <property type="term" value="P:proton-transporting ATP synthase complex assembly"/>
    <property type="evidence" value="ECO:0007669"/>
    <property type="project" value="InterPro"/>
</dbReference>
<dbReference type="GO" id="GO:0005765">
    <property type="term" value="C:lysosomal membrane"/>
    <property type="evidence" value="ECO:0007669"/>
    <property type="project" value="TreeGrafter"/>
</dbReference>
<evidence type="ECO:0000256" key="5">
    <source>
        <dbReference type="ARBA" id="ARBA00023186"/>
    </source>
</evidence>
<dbReference type="Pfam" id="PF07542">
    <property type="entry name" value="ATP12"/>
    <property type="match status" value="1"/>
</dbReference>
<dbReference type="Gene3D" id="1.10.3580.10">
    <property type="entry name" value="ATP12 ATPase"/>
    <property type="match status" value="1"/>
</dbReference>
<sequence length="1735" mass="197775">MLRFLRPHITNRRLLSSGALPASALKKPSRFYKEVEVRELDACGTGGRPPSEEKSFGIFLDGRQLRTPLGKQFNVSEPLALAVAQEWSAQKDVVRMDTMHFTGLAFTAFDNPCEETNDSLVNKLLAFLQTDTILYFADPSNTLSDEQRQYWSPVIQFVNLRFGLSLSPVENAFIQLELSQNTREDMERHLLGLPNAFPSLIGILYGAEAVKSLLIVLATLEQYLDVDTAVRLSLLEQIHQTKVWGTVEWAHDAEHNDQCARLAAAVLFTRWMNDDGYIRCKLIHRAEEGFELCPRLIPNLVPGDIIQICSVHSRDCVVFQFTSECINESRFKDRSIVVCSKAFEHRKTQFPTRSDVLVRRVEKSEVALDNIELTFKVLYKEYYISRADMWRFRNCLIDSCVYVGKKEEWLGILCTVSDLWRAGESAWSGYVSEETRVVFRSSSSQVLIYIQFGEEMWDIDPKGDLYFEKCVKGFLPALFRKWKEQFCAHLVTIIVFSRWYYKTEFLDEDMKERMKNSRDHRDRYYQDFYWLLVQNEHYGDWTHVLSKLKLTFYNYKSSIEKYNRETFPTYSAEKPICELSTASDGNFLEVLNISMNSFLAYHSDRRFETTGQQIIFLTPGGGVFNVDREMVNLTKQRIIDMGISLDIVCLGEQPLHAVPLFVFNHKSQETEDYFIPHWMNYSYFNMPRRSTISSKFKTRINFPEDIVKNTDEGLFLEKSIEEVEDHRLYDENSFFSFNQTNFGAASNALNELYKELMVSNGPQCAELYGRSSIPLATSERPIVGSLECQGNFLERSRLGSTAGRGGSLESKPLMVNGQRVPGQSGPYFEPIQRGFVNPFRPEQFIVRITANRRRWIHVFPVDRLGRAKLAHHYVVGSSTMSVLSTVEPEPLPPQSTHQSISDASPARRAPSPLNPSSEGTAYSENKVTGLGAKGRTMVWAWGSTGEEKWNPDMEIGCDWKSLVRSGLLPITTDFFPDGRSLNDYTMSEHHVYLEFDEMRKWVPPEHFPKPTTLHLCNLLFDQLICQRLQRGYQIVVLPKEYIHSAIRKIICDRARQPVHREICLSFNHIYHRISLIIDCTESVPHNTDATILVQQFIPKSMVNLEMRNPTQSNKYNYLFQVPDDVRYMASTTCFKHHNLDRLNWSRLDSELQNAARCPQLFTEEMKCFSSRWLALPDTSKIAKEVLSHRRGDIYGSQLTSAEDLECNFMRFIECVNRVRSNSSAHAHCQRNFSGGNATGAVIGCAAAGTAPAAATAGGSRPETPLKLVADAVNCCPLNFQTSFSSVENPSPSATATTSVLSLNELLASEPDIILGAWMVQMELNPISLPPKNTQTLPPSVFISYDFICWLMRSVLGLNVLEEAVSFANRLLVEDRIRLLAPPTDSEAYDVDASNKVSTNSGEHRFHYGFFLYCVVSDSVEADFARVDLRGKIYISIEKPCARHSVNRECRFRPKGVSMEFATSSSFAIRNLENQYVEWGRVIFHRAYTHSQAFEFYIKWFMATGQTVADLVHKQWGRHAQKYSVHFFPVPEDAFAEPTNVLSSPLRCPIFVTFRVDLIPEVQFDCVLSKIMASFGFVLMGCPVHRDTPSSSGSIPPQTQQHSPELARFQQFVHLSGGMFVKFDPNQRAFMWAWNHMLSQRFRSSWCSEEFLDFMLSEFRAFCRNDNERLTNFVSMSCADSVGQGKSGGNVGVEPSQQQHADDNGTSPTAGDGLMNETEESVGAQRSDAIHLPIFN</sequence>
<dbReference type="InterPro" id="IPR048255">
    <property type="entry name" value="IML1_N"/>
</dbReference>
<keyword evidence="4" id="KW-0496">Mitochondrion</keyword>
<evidence type="ECO:0000256" key="2">
    <source>
        <dbReference type="ARBA" id="ARBA00008231"/>
    </source>
</evidence>
<evidence type="ECO:0000313" key="8">
    <source>
        <dbReference type="Proteomes" id="UP000887572"/>
    </source>
</evidence>
<accession>A0A914HEC1</accession>
<dbReference type="GO" id="GO:0035556">
    <property type="term" value="P:intracellular signal transduction"/>
    <property type="evidence" value="ECO:0007669"/>
    <property type="project" value="InterPro"/>
</dbReference>
<dbReference type="GO" id="GO:0034198">
    <property type="term" value="P:cellular response to amino acid starvation"/>
    <property type="evidence" value="ECO:0007669"/>
    <property type="project" value="TreeGrafter"/>
</dbReference>
<name>A0A914HEC1_GLORO</name>
<dbReference type="InterPro" id="IPR023335">
    <property type="entry name" value="ATP12_ortho_dom_sf"/>
</dbReference>
<evidence type="ECO:0000256" key="4">
    <source>
        <dbReference type="ARBA" id="ARBA00023128"/>
    </source>
</evidence>
<dbReference type="GO" id="GO:1904262">
    <property type="term" value="P:negative regulation of TORC1 signaling"/>
    <property type="evidence" value="ECO:0007669"/>
    <property type="project" value="TreeGrafter"/>
</dbReference>
<protein>
    <submittedName>
        <fullName evidence="9">DEP domain-containing protein</fullName>
    </submittedName>
</protein>
<dbReference type="Proteomes" id="UP000887572">
    <property type="component" value="Unplaced"/>
</dbReference>
<feature type="domain" description="DEP" evidence="7">
    <location>
        <begin position="1338"/>
        <end position="1411"/>
    </location>
</feature>
<dbReference type="InterPro" id="IPR042272">
    <property type="entry name" value="ATP12_ATP_synth-F1-assembly_N"/>
</dbReference>
<dbReference type="SUPFAM" id="SSF160909">
    <property type="entry name" value="ATP12-like"/>
    <property type="match status" value="1"/>
</dbReference>
<feature type="region of interest" description="Disordered" evidence="6">
    <location>
        <begin position="884"/>
        <end position="927"/>
    </location>
</feature>
<feature type="region of interest" description="Disordered" evidence="6">
    <location>
        <begin position="1683"/>
        <end position="1726"/>
    </location>
</feature>
<proteinExistence type="inferred from homology"/>
<dbReference type="Gene3D" id="3.30.2180.10">
    <property type="entry name" value="ATP12-like"/>
    <property type="match status" value="1"/>
</dbReference>
<evidence type="ECO:0000256" key="1">
    <source>
        <dbReference type="ARBA" id="ARBA00004173"/>
    </source>
</evidence>
<evidence type="ECO:0000259" key="7">
    <source>
        <dbReference type="PROSITE" id="PS50186"/>
    </source>
</evidence>
<dbReference type="WBParaSite" id="Gr19_v10_g15836.t1">
    <property type="protein sequence ID" value="Gr19_v10_g15836.t1"/>
    <property type="gene ID" value="Gr19_v10_g15836"/>
</dbReference>
<evidence type="ECO:0000256" key="6">
    <source>
        <dbReference type="SAM" id="MobiDB-lite"/>
    </source>
</evidence>
<comment type="subcellular location">
    <subcellularLocation>
        <location evidence="1">Mitochondrion</location>
    </subcellularLocation>
</comment>
<dbReference type="InterPro" id="IPR045838">
    <property type="entry name" value="DEPDC5_CTD"/>
</dbReference>
<dbReference type="InterPro" id="IPR011419">
    <property type="entry name" value="ATP12_ATP_synth-F1-assembly"/>
</dbReference>
<dbReference type="GO" id="GO:1990130">
    <property type="term" value="C:GATOR1 complex"/>
    <property type="evidence" value="ECO:0007669"/>
    <property type="project" value="TreeGrafter"/>
</dbReference>
<dbReference type="GO" id="GO:0005096">
    <property type="term" value="F:GTPase activator activity"/>
    <property type="evidence" value="ECO:0007669"/>
    <property type="project" value="InterPro"/>
</dbReference>
<dbReference type="GO" id="GO:0010508">
    <property type="term" value="P:positive regulation of autophagy"/>
    <property type="evidence" value="ECO:0007669"/>
    <property type="project" value="TreeGrafter"/>
</dbReference>
<keyword evidence="3" id="KW-0809">Transit peptide</keyword>
<dbReference type="InterPro" id="IPR000591">
    <property type="entry name" value="DEP_dom"/>
</dbReference>
<evidence type="ECO:0000256" key="3">
    <source>
        <dbReference type="ARBA" id="ARBA00022946"/>
    </source>
</evidence>
<dbReference type="Pfam" id="PF19418">
    <property type="entry name" value="DEPDC5_CTD"/>
    <property type="match status" value="1"/>
</dbReference>
<reference evidence="9" key="1">
    <citation type="submission" date="2022-11" db="UniProtKB">
        <authorList>
            <consortium name="WormBaseParasite"/>
        </authorList>
    </citation>
    <scope>IDENTIFICATION</scope>
</reference>